<evidence type="ECO:0000256" key="11">
    <source>
        <dbReference type="ARBA" id="ARBA00022840"/>
    </source>
</evidence>
<proteinExistence type="inferred from homology"/>
<dbReference type="Gene3D" id="2.40.30.30">
    <property type="entry name" value="Riboflavin kinase-like"/>
    <property type="match status" value="1"/>
</dbReference>
<keyword evidence="8 15" id="KW-0547">Nucleotide-binding</keyword>
<evidence type="ECO:0000256" key="5">
    <source>
        <dbReference type="ARBA" id="ARBA00022643"/>
    </source>
</evidence>
<dbReference type="EC" id="2.7.1.26" evidence="15"/>
<evidence type="ECO:0000256" key="9">
    <source>
        <dbReference type="ARBA" id="ARBA00022777"/>
    </source>
</evidence>
<evidence type="ECO:0000256" key="6">
    <source>
        <dbReference type="ARBA" id="ARBA00022679"/>
    </source>
</evidence>
<dbReference type="InterPro" id="IPR002606">
    <property type="entry name" value="Riboflavin_kinase_bac"/>
</dbReference>
<keyword evidence="11 15" id="KW-0067">ATP-binding</keyword>
<comment type="catalytic activity">
    <reaction evidence="14 15">
        <text>FMN + ATP + H(+) = FAD + diphosphate</text>
        <dbReference type="Rhea" id="RHEA:17237"/>
        <dbReference type="ChEBI" id="CHEBI:15378"/>
        <dbReference type="ChEBI" id="CHEBI:30616"/>
        <dbReference type="ChEBI" id="CHEBI:33019"/>
        <dbReference type="ChEBI" id="CHEBI:57692"/>
        <dbReference type="ChEBI" id="CHEBI:58210"/>
        <dbReference type="EC" id="2.7.7.2"/>
    </reaction>
</comment>
<comment type="catalytic activity">
    <reaction evidence="13 15">
        <text>riboflavin + ATP = FMN + ADP + H(+)</text>
        <dbReference type="Rhea" id="RHEA:14357"/>
        <dbReference type="ChEBI" id="CHEBI:15378"/>
        <dbReference type="ChEBI" id="CHEBI:30616"/>
        <dbReference type="ChEBI" id="CHEBI:57986"/>
        <dbReference type="ChEBI" id="CHEBI:58210"/>
        <dbReference type="ChEBI" id="CHEBI:456216"/>
        <dbReference type="EC" id="2.7.1.26"/>
    </reaction>
</comment>
<sequence length="337" mass="36772">MLRRSGYTLSMSLLFRDAAGPSLAPGGSVLCVGAFDGVHLGHRALLARVRVRAAELGMTPLAISFEPIPREFFGRGAPVPRLASVREKIGLLTEPDMRLLLLRFDAVLAAMPAEAFIEDVLVDRADAREIWIGADFRFGHSRRGDVAMLRAFGERRGFSVSVLPDIEAGGERVSSSAIRKHLAIGEFDAAARLLGRRFAIGGHVVRGQQLGRKLGYPTANIRLGRRTSPVSGIFAVRVQGIGALPLPGVASLGVRPTVNGTEPLLEAHLFDFDGDLYGRRLEVEFVQKLREEEKFSDLDTMVRQIDRDAAEARAILGLHNKNRLSGEHRDPAPFTEA</sequence>
<dbReference type="SUPFAM" id="SSF82114">
    <property type="entry name" value="Riboflavin kinase-like"/>
    <property type="match status" value="1"/>
</dbReference>
<evidence type="ECO:0000256" key="14">
    <source>
        <dbReference type="ARBA" id="ARBA00049494"/>
    </source>
</evidence>
<evidence type="ECO:0000256" key="1">
    <source>
        <dbReference type="ARBA" id="ARBA00002121"/>
    </source>
</evidence>
<evidence type="ECO:0000256" key="8">
    <source>
        <dbReference type="ARBA" id="ARBA00022741"/>
    </source>
</evidence>
<accession>A0ABN1IBW5</accession>
<dbReference type="PIRSF" id="PIRSF004491">
    <property type="entry name" value="FAD_Synth"/>
    <property type="match status" value="1"/>
</dbReference>
<evidence type="ECO:0000256" key="10">
    <source>
        <dbReference type="ARBA" id="ARBA00022827"/>
    </source>
</evidence>
<dbReference type="Proteomes" id="UP001501523">
    <property type="component" value="Unassembled WGS sequence"/>
</dbReference>
<evidence type="ECO:0000256" key="2">
    <source>
        <dbReference type="ARBA" id="ARBA00004726"/>
    </source>
</evidence>
<evidence type="ECO:0000313" key="17">
    <source>
        <dbReference type="EMBL" id="GAA0705564.1"/>
    </source>
</evidence>
<dbReference type="GO" id="GO:0016301">
    <property type="term" value="F:kinase activity"/>
    <property type="evidence" value="ECO:0007669"/>
    <property type="project" value="UniProtKB-KW"/>
</dbReference>
<organism evidence="17 18">
    <name type="scientific">Dokdonella soli</name>
    <dbReference type="NCBI Taxonomy" id="529810"/>
    <lineage>
        <taxon>Bacteria</taxon>
        <taxon>Pseudomonadati</taxon>
        <taxon>Pseudomonadota</taxon>
        <taxon>Gammaproteobacteria</taxon>
        <taxon>Lysobacterales</taxon>
        <taxon>Rhodanobacteraceae</taxon>
        <taxon>Dokdonella</taxon>
    </lineage>
</organism>
<keyword evidence="6 15" id="KW-0808">Transferase</keyword>
<dbReference type="Pfam" id="PF06574">
    <property type="entry name" value="FAD_syn"/>
    <property type="match status" value="1"/>
</dbReference>
<dbReference type="NCBIfam" id="TIGR00083">
    <property type="entry name" value="ribF"/>
    <property type="match status" value="1"/>
</dbReference>
<dbReference type="InterPro" id="IPR015864">
    <property type="entry name" value="FAD_synthase"/>
</dbReference>
<dbReference type="NCBIfam" id="NF004159">
    <property type="entry name" value="PRK05627.1-2"/>
    <property type="match status" value="1"/>
</dbReference>
<dbReference type="CDD" id="cd02064">
    <property type="entry name" value="FAD_synthetase_N"/>
    <property type="match status" value="1"/>
</dbReference>
<protein>
    <recommendedName>
        <fullName evidence="15">Riboflavin biosynthesis protein</fullName>
    </recommendedName>
    <domain>
        <recommendedName>
            <fullName evidence="15">Riboflavin kinase</fullName>
            <ecNumber evidence="15">2.7.1.26</ecNumber>
        </recommendedName>
        <alternativeName>
            <fullName evidence="15">Flavokinase</fullName>
        </alternativeName>
    </domain>
    <domain>
        <recommendedName>
            <fullName evidence="15">FMN adenylyltransferase</fullName>
            <ecNumber evidence="15">2.7.7.2</ecNumber>
        </recommendedName>
        <alternativeName>
            <fullName evidence="15">FAD pyrophosphorylase</fullName>
        </alternativeName>
        <alternativeName>
            <fullName evidence="15">FAD synthase</fullName>
        </alternativeName>
    </domain>
</protein>
<keyword evidence="18" id="KW-1185">Reference proteome</keyword>
<evidence type="ECO:0000256" key="13">
    <source>
        <dbReference type="ARBA" id="ARBA00047880"/>
    </source>
</evidence>
<dbReference type="InterPro" id="IPR023468">
    <property type="entry name" value="Riboflavin_kinase"/>
</dbReference>
<dbReference type="Pfam" id="PF01687">
    <property type="entry name" value="Flavokinase"/>
    <property type="match status" value="1"/>
</dbReference>
<feature type="domain" description="Riboflavin kinase" evidence="16">
    <location>
        <begin position="193"/>
        <end position="317"/>
    </location>
</feature>
<keyword evidence="12" id="KW-0511">Multifunctional enzyme</keyword>
<evidence type="ECO:0000313" key="18">
    <source>
        <dbReference type="Proteomes" id="UP001501523"/>
    </source>
</evidence>
<evidence type="ECO:0000256" key="3">
    <source>
        <dbReference type="ARBA" id="ARBA00005201"/>
    </source>
</evidence>
<keyword evidence="4 15" id="KW-0285">Flavoprotein</keyword>
<dbReference type="EMBL" id="BAAAEU010000001">
    <property type="protein sequence ID" value="GAA0705564.1"/>
    <property type="molecule type" value="Genomic_DNA"/>
</dbReference>
<comment type="function">
    <text evidence="1">Catalyzes the phosphorylation of riboflavin to FMN followed by the adenylation of FMN to FAD.</text>
</comment>
<comment type="caution">
    <text evidence="17">The sequence shown here is derived from an EMBL/GenBank/DDBJ whole genome shotgun (WGS) entry which is preliminary data.</text>
</comment>
<keyword evidence="9 15" id="KW-0418">Kinase</keyword>
<evidence type="ECO:0000259" key="16">
    <source>
        <dbReference type="SMART" id="SM00904"/>
    </source>
</evidence>
<dbReference type="NCBIfam" id="NF004163">
    <property type="entry name" value="PRK05627.1-6"/>
    <property type="match status" value="1"/>
</dbReference>
<keyword evidence="7 15" id="KW-0548">Nucleotidyltransferase</keyword>
<keyword evidence="10 15" id="KW-0274">FAD</keyword>
<reference evidence="17 18" key="1">
    <citation type="journal article" date="2019" name="Int. J. Syst. Evol. Microbiol.">
        <title>The Global Catalogue of Microorganisms (GCM) 10K type strain sequencing project: providing services to taxonomists for standard genome sequencing and annotation.</title>
        <authorList>
            <consortium name="The Broad Institute Genomics Platform"/>
            <consortium name="The Broad Institute Genome Sequencing Center for Infectious Disease"/>
            <person name="Wu L."/>
            <person name="Ma J."/>
        </authorList>
    </citation>
    <scope>NUCLEOTIDE SEQUENCE [LARGE SCALE GENOMIC DNA]</scope>
    <source>
        <strain evidence="17 18">JCM 15421</strain>
    </source>
</reference>
<dbReference type="InterPro" id="IPR023465">
    <property type="entry name" value="Riboflavin_kinase_dom_sf"/>
</dbReference>
<keyword evidence="5 15" id="KW-0288">FMN</keyword>
<evidence type="ECO:0000256" key="4">
    <source>
        <dbReference type="ARBA" id="ARBA00022630"/>
    </source>
</evidence>
<dbReference type="PANTHER" id="PTHR22749:SF6">
    <property type="entry name" value="RIBOFLAVIN KINASE"/>
    <property type="match status" value="1"/>
</dbReference>
<dbReference type="SUPFAM" id="SSF52374">
    <property type="entry name" value="Nucleotidylyl transferase"/>
    <property type="match status" value="1"/>
</dbReference>
<dbReference type="InterPro" id="IPR014729">
    <property type="entry name" value="Rossmann-like_a/b/a_fold"/>
</dbReference>
<evidence type="ECO:0000256" key="7">
    <source>
        <dbReference type="ARBA" id="ARBA00022695"/>
    </source>
</evidence>
<evidence type="ECO:0000256" key="12">
    <source>
        <dbReference type="ARBA" id="ARBA00023268"/>
    </source>
</evidence>
<dbReference type="EC" id="2.7.7.2" evidence="15"/>
<dbReference type="PANTHER" id="PTHR22749">
    <property type="entry name" value="RIBOFLAVIN KINASE/FMN ADENYLYLTRANSFERASE"/>
    <property type="match status" value="1"/>
</dbReference>
<dbReference type="InterPro" id="IPR015865">
    <property type="entry name" value="Riboflavin_kinase_bac/euk"/>
</dbReference>
<dbReference type="Gene3D" id="3.40.50.620">
    <property type="entry name" value="HUPs"/>
    <property type="match status" value="1"/>
</dbReference>
<comment type="pathway">
    <text evidence="2 15">Cofactor biosynthesis; FAD biosynthesis; FAD from FMN: step 1/1.</text>
</comment>
<name>A0ABN1IBW5_9GAMM</name>
<evidence type="ECO:0000256" key="15">
    <source>
        <dbReference type="PIRNR" id="PIRNR004491"/>
    </source>
</evidence>
<dbReference type="SMART" id="SM00904">
    <property type="entry name" value="Flavokinase"/>
    <property type="match status" value="1"/>
</dbReference>
<comment type="similarity">
    <text evidence="15">Belongs to the ribF family.</text>
</comment>
<comment type="pathway">
    <text evidence="3 15">Cofactor biosynthesis; FMN biosynthesis; FMN from riboflavin (ATP route): step 1/1.</text>
</comment>
<gene>
    <name evidence="17" type="ORF">GCM10009105_03070</name>
</gene>